<evidence type="ECO:0000313" key="2">
    <source>
        <dbReference type="Proteomes" id="UP000307657"/>
    </source>
</evidence>
<proteinExistence type="predicted"/>
<dbReference type="Proteomes" id="UP000307657">
    <property type="component" value="Unassembled WGS sequence"/>
</dbReference>
<reference evidence="1 2" key="1">
    <citation type="submission" date="2019-04" db="EMBL/GenBank/DDBJ databases">
        <title>Lacinutrix sp. nov., isolated from marine water.</title>
        <authorList>
            <person name="Kim W."/>
        </authorList>
    </citation>
    <scope>NUCLEOTIDE SEQUENCE [LARGE SCALE GENOMIC DNA]</scope>
    <source>
        <strain evidence="1 2">CAU 1491</strain>
    </source>
</reference>
<dbReference type="EMBL" id="SUPL01000006">
    <property type="protein sequence ID" value="TJY34009.1"/>
    <property type="molecule type" value="Genomic_DNA"/>
</dbReference>
<keyword evidence="2" id="KW-1185">Reference proteome</keyword>
<dbReference type="OrthoDB" id="1453516at2"/>
<accession>A0A4V5LQ54</accession>
<evidence type="ECO:0000313" key="1">
    <source>
        <dbReference type="EMBL" id="TJY34009.1"/>
    </source>
</evidence>
<comment type="caution">
    <text evidence="1">The sequence shown here is derived from an EMBL/GenBank/DDBJ whole genome shotgun (WGS) entry which is preliminary data.</text>
</comment>
<gene>
    <name evidence="1" type="ORF">E5167_11850</name>
</gene>
<name>A0A4V5LQ54_9FLAO</name>
<protein>
    <submittedName>
        <fullName evidence="1">Uncharacterized protein</fullName>
    </submittedName>
</protein>
<organism evidence="1 2">
    <name type="scientific">Pontimicrobium aquaticum</name>
    <dbReference type="NCBI Taxonomy" id="2565367"/>
    <lineage>
        <taxon>Bacteria</taxon>
        <taxon>Pseudomonadati</taxon>
        <taxon>Bacteroidota</taxon>
        <taxon>Flavobacteriia</taxon>
        <taxon>Flavobacteriales</taxon>
        <taxon>Flavobacteriaceae</taxon>
        <taxon>Pontimicrobium</taxon>
    </lineage>
</organism>
<sequence length="154" mass="17665">MTRLTYYKLFLLGVLLTGFNSYSQELTCKSFKNGTFIIPADETLPFSIRVVRSGNYQSEIILNPEVIDAENPELRKKAFEIIKWIDDCSYRLIYDETKMVLDEHQKFVNDNGGLLVEMIKIKGSCFYYISSLTLDGEIISVEGKICKIKPSLNN</sequence>
<dbReference type="RefSeq" id="WP_136844361.1">
    <property type="nucleotide sequence ID" value="NZ_SUPL01000006.1"/>
</dbReference>
<dbReference type="AlphaFoldDB" id="A0A4V5LQ54"/>